<sequence>MNKLYNFVSRCLFSHTLACIAVAHAWLGARPSCPCSTGVQRPLPMVFFCSNLCSQRRKRFCVQCLLSRTLQLRIQCHDRRFNDFALGYRGVVGLNAPLVGLGGIQGFRK</sequence>
<evidence type="ECO:0000256" key="1">
    <source>
        <dbReference type="SAM" id="SignalP"/>
    </source>
</evidence>
<dbReference type="Proteomes" id="UP001054945">
    <property type="component" value="Unassembled WGS sequence"/>
</dbReference>
<accession>A0AAV4VAI4</accession>
<keyword evidence="1" id="KW-0732">Signal</keyword>
<protein>
    <recommendedName>
        <fullName evidence="4">Secreted protein</fullName>
    </recommendedName>
</protein>
<dbReference type="EMBL" id="BPLR01014182">
    <property type="protein sequence ID" value="GIY66980.1"/>
    <property type="molecule type" value="Genomic_DNA"/>
</dbReference>
<reference evidence="2 3" key="1">
    <citation type="submission" date="2021-06" db="EMBL/GenBank/DDBJ databases">
        <title>Caerostris extrusa draft genome.</title>
        <authorList>
            <person name="Kono N."/>
            <person name="Arakawa K."/>
        </authorList>
    </citation>
    <scope>NUCLEOTIDE SEQUENCE [LARGE SCALE GENOMIC DNA]</scope>
</reference>
<name>A0AAV4VAI4_CAEEX</name>
<feature type="signal peptide" evidence="1">
    <location>
        <begin position="1"/>
        <end position="25"/>
    </location>
</feature>
<feature type="chain" id="PRO_5043484126" description="Secreted protein" evidence="1">
    <location>
        <begin position="26"/>
        <end position="109"/>
    </location>
</feature>
<proteinExistence type="predicted"/>
<evidence type="ECO:0000313" key="3">
    <source>
        <dbReference type="Proteomes" id="UP001054945"/>
    </source>
</evidence>
<evidence type="ECO:0008006" key="4">
    <source>
        <dbReference type="Google" id="ProtNLM"/>
    </source>
</evidence>
<dbReference type="AlphaFoldDB" id="A0AAV4VAI4"/>
<comment type="caution">
    <text evidence="2">The sequence shown here is derived from an EMBL/GenBank/DDBJ whole genome shotgun (WGS) entry which is preliminary data.</text>
</comment>
<organism evidence="2 3">
    <name type="scientific">Caerostris extrusa</name>
    <name type="common">Bark spider</name>
    <name type="synonym">Caerostris bankana</name>
    <dbReference type="NCBI Taxonomy" id="172846"/>
    <lineage>
        <taxon>Eukaryota</taxon>
        <taxon>Metazoa</taxon>
        <taxon>Ecdysozoa</taxon>
        <taxon>Arthropoda</taxon>
        <taxon>Chelicerata</taxon>
        <taxon>Arachnida</taxon>
        <taxon>Araneae</taxon>
        <taxon>Araneomorphae</taxon>
        <taxon>Entelegynae</taxon>
        <taxon>Araneoidea</taxon>
        <taxon>Araneidae</taxon>
        <taxon>Caerostris</taxon>
    </lineage>
</organism>
<gene>
    <name evidence="2" type="ORF">CEXT_413551</name>
</gene>
<keyword evidence="3" id="KW-1185">Reference proteome</keyword>
<evidence type="ECO:0000313" key="2">
    <source>
        <dbReference type="EMBL" id="GIY66980.1"/>
    </source>
</evidence>